<evidence type="ECO:0000256" key="3">
    <source>
        <dbReference type="ARBA" id="ARBA00022771"/>
    </source>
</evidence>
<dbReference type="GO" id="GO:0000978">
    <property type="term" value="F:RNA polymerase II cis-regulatory region sequence-specific DNA binding"/>
    <property type="evidence" value="ECO:0007669"/>
    <property type="project" value="TreeGrafter"/>
</dbReference>
<dbReference type="FunFam" id="3.30.160.60:FF:000072">
    <property type="entry name" value="zinc finger protein 143 isoform X1"/>
    <property type="match status" value="1"/>
</dbReference>
<dbReference type="SMART" id="SM00355">
    <property type="entry name" value="ZnF_C2H2"/>
    <property type="match status" value="5"/>
</dbReference>
<dbReference type="SUPFAM" id="SSF57667">
    <property type="entry name" value="beta-beta-alpha zinc fingers"/>
    <property type="match status" value="2"/>
</dbReference>
<organism evidence="8 9">
    <name type="scientific">Paralvinella palmiformis</name>
    <dbReference type="NCBI Taxonomy" id="53620"/>
    <lineage>
        <taxon>Eukaryota</taxon>
        <taxon>Metazoa</taxon>
        <taxon>Spiralia</taxon>
        <taxon>Lophotrochozoa</taxon>
        <taxon>Annelida</taxon>
        <taxon>Polychaeta</taxon>
        <taxon>Sedentaria</taxon>
        <taxon>Canalipalpata</taxon>
        <taxon>Terebellida</taxon>
        <taxon>Terebelliformia</taxon>
        <taxon>Alvinellidae</taxon>
        <taxon>Paralvinella</taxon>
    </lineage>
</organism>
<accession>A0AAD9K9E3</accession>
<reference evidence="8" key="1">
    <citation type="journal article" date="2023" name="Mol. Biol. Evol.">
        <title>Third-Generation Sequencing Reveals the Adaptive Role of the Epigenome in Three Deep-Sea Polychaetes.</title>
        <authorList>
            <person name="Perez M."/>
            <person name="Aroh O."/>
            <person name="Sun Y."/>
            <person name="Lan Y."/>
            <person name="Juniper S.K."/>
            <person name="Young C.R."/>
            <person name="Angers B."/>
            <person name="Qian P.Y."/>
        </authorList>
    </citation>
    <scope>NUCLEOTIDE SEQUENCE</scope>
    <source>
        <strain evidence="8">P08H-3</strain>
    </source>
</reference>
<dbReference type="FunFam" id="3.30.160.60:FF:000086">
    <property type="entry name" value="transcription factor E4F1 isoform X1"/>
    <property type="match status" value="1"/>
</dbReference>
<feature type="domain" description="C2H2-type" evidence="7">
    <location>
        <begin position="311"/>
        <end position="340"/>
    </location>
</feature>
<proteinExistence type="predicted"/>
<feature type="compositionally biased region" description="Basic and acidic residues" evidence="6">
    <location>
        <begin position="92"/>
        <end position="101"/>
    </location>
</feature>
<evidence type="ECO:0000256" key="6">
    <source>
        <dbReference type="SAM" id="MobiDB-lite"/>
    </source>
</evidence>
<dbReference type="Proteomes" id="UP001208570">
    <property type="component" value="Unassembled WGS sequence"/>
</dbReference>
<dbReference type="EMBL" id="JAODUP010000034">
    <property type="protein sequence ID" value="KAK2166895.1"/>
    <property type="molecule type" value="Genomic_DNA"/>
</dbReference>
<dbReference type="Gene3D" id="3.30.160.60">
    <property type="entry name" value="Classic Zinc Finger"/>
    <property type="match status" value="4"/>
</dbReference>
<evidence type="ECO:0000256" key="5">
    <source>
        <dbReference type="PROSITE-ProRule" id="PRU00042"/>
    </source>
</evidence>
<dbReference type="PANTHER" id="PTHR46451:SF1">
    <property type="entry name" value="RAS-RESPONSIVE ELEMENT-BINDING PROTEIN 1"/>
    <property type="match status" value="1"/>
</dbReference>
<feature type="domain" description="C2H2-type" evidence="7">
    <location>
        <begin position="283"/>
        <end position="310"/>
    </location>
</feature>
<sequence length="508" mass="57593">MQIMADVQEDEDVHICAKCKIPFTSLEDYLEHKMTSKTCGKEFNNTRKNLLKRLGPRRGRPPGRKRQGHDSAYTPAIVKKEPSEEGPSDGGTKSKPDGKGEKYNRLKLHHRMSDIIPNTVMYKCDQCDSQFRREAALKRHKEYDHRENDSDESSEDESTHREEVLCAEKHHIMGESLPSVTSQLITPNTQVQYVETLTFDPSTGLYTTSRTPTIIETDASYILQAAEPTGDAPVANQVVVINESKDKTDPDYVDNKINYLKSGKRSSRISLTSRRSVHHGSKNICNRCGRTFANALTLSTHQLTHSNVRNFKCTAPGCSYAFKTKGSLKRHMRRHTGERPYKCKLCHRAFRESGALNRHMKGRVPCTDKTDADFPRYKKNLKLPIQVNVKRENLEASNEQSPCGVTSDPDINQKDHIMQEQTESGSDQMVILVPVSVVDNQHTDEPVTTESQCSFYDSSQVLPDQMMMMTVSEDELNTNQGLSLVIEDNSQNNEIYTEDESRRDCCLI</sequence>
<comment type="caution">
    <text evidence="8">The sequence shown here is derived from an EMBL/GenBank/DDBJ whole genome shotgun (WGS) entry which is preliminary data.</text>
</comment>
<dbReference type="InterPro" id="IPR013087">
    <property type="entry name" value="Znf_C2H2_type"/>
</dbReference>
<feature type="region of interest" description="Disordered" evidence="6">
    <location>
        <begin position="140"/>
        <end position="161"/>
    </location>
</feature>
<evidence type="ECO:0000259" key="7">
    <source>
        <dbReference type="PROSITE" id="PS50157"/>
    </source>
</evidence>
<keyword evidence="4" id="KW-0862">Zinc</keyword>
<evidence type="ECO:0000256" key="1">
    <source>
        <dbReference type="ARBA" id="ARBA00022723"/>
    </source>
</evidence>
<evidence type="ECO:0000313" key="8">
    <source>
        <dbReference type="EMBL" id="KAK2166895.1"/>
    </source>
</evidence>
<dbReference type="PROSITE" id="PS00028">
    <property type="entry name" value="ZINC_FINGER_C2H2_1"/>
    <property type="match status" value="3"/>
</dbReference>
<feature type="domain" description="C2H2-type" evidence="7">
    <location>
        <begin position="341"/>
        <end position="370"/>
    </location>
</feature>
<keyword evidence="2" id="KW-0677">Repeat</keyword>
<name>A0AAD9K9E3_9ANNE</name>
<dbReference type="GO" id="GO:0001228">
    <property type="term" value="F:DNA-binding transcription activator activity, RNA polymerase II-specific"/>
    <property type="evidence" value="ECO:0007669"/>
    <property type="project" value="TreeGrafter"/>
</dbReference>
<evidence type="ECO:0000256" key="4">
    <source>
        <dbReference type="ARBA" id="ARBA00022833"/>
    </source>
</evidence>
<keyword evidence="9" id="KW-1185">Reference proteome</keyword>
<dbReference type="PANTHER" id="PTHR46451">
    <property type="entry name" value="RAS-RESPONSIVE ELEMENT-BINDING PROTEIN 1"/>
    <property type="match status" value="1"/>
</dbReference>
<feature type="domain" description="C2H2-type" evidence="7">
    <location>
        <begin position="122"/>
        <end position="150"/>
    </location>
</feature>
<dbReference type="Pfam" id="PF00096">
    <property type="entry name" value="zf-C2H2"/>
    <property type="match status" value="4"/>
</dbReference>
<evidence type="ECO:0000256" key="2">
    <source>
        <dbReference type="ARBA" id="ARBA00022737"/>
    </source>
</evidence>
<keyword evidence="1" id="KW-0479">Metal-binding</keyword>
<dbReference type="InterPro" id="IPR036236">
    <property type="entry name" value="Znf_C2H2_sf"/>
</dbReference>
<feature type="compositionally biased region" description="Basic residues" evidence="6">
    <location>
        <begin position="49"/>
        <end position="67"/>
    </location>
</feature>
<evidence type="ECO:0000313" key="9">
    <source>
        <dbReference type="Proteomes" id="UP001208570"/>
    </source>
</evidence>
<dbReference type="GO" id="GO:0008270">
    <property type="term" value="F:zinc ion binding"/>
    <property type="evidence" value="ECO:0007669"/>
    <property type="project" value="UniProtKB-KW"/>
</dbReference>
<dbReference type="GO" id="GO:0005634">
    <property type="term" value="C:nucleus"/>
    <property type="evidence" value="ECO:0007669"/>
    <property type="project" value="TreeGrafter"/>
</dbReference>
<feature type="region of interest" description="Disordered" evidence="6">
    <location>
        <begin position="47"/>
        <end position="101"/>
    </location>
</feature>
<dbReference type="AlphaFoldDB" id="A0AAD9K9E3"/>
<protein>
    <recommendedName>
        <fullName evidence="7">C2H2-type domain-containing protein</fullName>
    </recommendedName>
</protein>
<dbReference type="PROSITE" id="PS50157">
    <property type="entry name" value="ZINC_FINGER_C2H2_2"/>
    <property type="match status" value="4"/>
</dbReference>
<keyword evidence="3 5" id="KW-0863">Zinc-finger</keyword>
<gene>
    <name evidence="8" type="ORF">LSH36_34g08022</name>
</gene>
<dbReference type="InterPro" id="IPR052795">
    <property type="entry name" value="RREB1"/>
</dbReference>